<dbReference type="Gene3D" id="3.30.420.40">
    <property type="match status" value="2"/>
</dbReference>
<dbReference type="Pfam" id="PF00370">
    <property type="entry name" value="FGGY_N"/>
    <property type="match status" value="1"/>
</dbReference>
<dbReference type="EMBL" id="JAMXQS010000007">
    <property type="protein sequence ID" value="MCO6051194.1"/>
    <property type="molecule type" value="Genomic_DNA"/>
</dbReference>
<feature type="domain" description="Carbohydrate kinase FGGY N-terminal" evidence="4">
    <location>
        <begin position="9"/>
        <end position="243"/>
    </location>
</feature>
<reference evidence="6 7" key="1">
    <citation type="submission" date="2022-06" db="EMBL/GenBank/DDBJ databases">
        <title>Mesorhizobium sp. strain RP14 Genome sequencing and assembly.</title>
        <authorList>
            <person name="Kim I."/>
        </authorList>
    </citation>
    <scope>NUCLEOTIDE SEQUENCE [LARGE SCALE GENOMIC DNA]</scope>
    <source>
        <strain evidence="7">RP14(2022)</strain>
    </source>
</reference>
<dbReference type="RefSeq" id="WP_252820503.1">
    <property type="nucleotide sequence ID" value="NZ_JAMXQS010000007.1"/>
</dbReference>
<dbReference type="Proteomes" id="UP001205906">
    <property type="component" value="Unassembled WGS sequence"/>
</dbReference>
<comment type="similarity">
    <text evidence="1">Belongs to the FGGY kinase family.</text>
</comment>
<sequence>MTNPIRFVAVVDIGKTNAKLALVDLFSIRETAIRRMPNRVRRDGLYPHHDLEALWRFILEGLTELNRETPVDAVSVTTHGATVVVLDADGALALPVPDYEHDGPDELADAYDRVRPPFTETGSPRLPVGLNYGAQLFWQQMRFPDEWARVKTILPYAQYWSYRLSGVIAGEATSLGCHSDLWNPWEKKPSSLAESQGWVPLMAPVHQASDRLGPILRDVAQATGLRPDTPVFCGIHDSNASLLPHLLANRPPFSVVSTGTWVIAMAVGGQALSLDPMRDTLVNVSALGEPVPSARFMGGREYEVLMGSEAVSWGEADVAMVIERQAMLLPSVQAGSGPFPHRASAWVNGDDLSTAQRYVAVSFYLALMTVTCLDLIGAEGETILEGSFTQNPLFARMLASATGRPVRVAASGGTGTSIGAALLAAPDGARFSEEGRVIAPEPAFAPYAETWKQKVEG</sequence>
<dbReference type="InterPro" id="IPR018484">
    <property type="entry name" value="FGGY_N"/>
</dbReference>
<comment type="caution">
    <text evidence="6">The sequence shown here is derived from an EMBL/GenBank/DDBJ whole genome shotgun (WGS) entry which is preliminary data.</text>
</comment>
<feature type="domain" description="Carbohydrate kinase FGGY C-terminal" evidence="5">
    <location>
        <begin position="251"/>
        <end position="426"/>
    </location>
</feature>
<keyword evidence="7" id="KW-1185">Reference proteome</keyword>
<dbReference type="PANTHER" id="PTHR43095:SF5">
    <property type="entry name" value="XYLULOSE KINASE"/>
    <property type="match status" value="1"/>
</dbReference>
<dbReference type="CDD" id="cd07772">
    <property type="entry name" value="ASKHA_NBD_FGGY_NaCK-like"/>
    <property type="match status" value="1"/>
</dbReference>
<evidence type="ECO:0000256" key="3">
    <source>
        <dbReference type="ARBA" id="ARBA00022777"/>
    </source>
</evidence>
<evidence type="ECO:0000313" key="7">
    <source>
        <dbReference type="Proteomes" id="UP001205906"/>
    </source>
</evidence>
<accession>A0ABT1C8Q2</accession>
<keyword evidence="3 6" id="KW-0418">Kinase</keyword>
<organism evidence="6 7">
    <name type="scientific">Mesorhizobium liriopis</name>
    <dbReference type="NCBI Taxonomy" id="2953882"/>
    <lineage>
        <taxon>Bacteria</taxon>
        <taxon>Pseudomonadati</taxon>
        <taxon>Pseudomonadota</taxon>
        <taxon>Alphaproteobacteria</taxon>
        <taxon>Hyphomicrobiales</taxon>
        <taxon>Phyllobacteriaceae</taxon>
        <taxon>Mesorhizobium</taxon>
    </lineage>
</organism>
<dbReference type="GO" id="GO:0016301">
    <property type="term" value="F:kinase activity"/>
    <property type="evidence" value="ECO:0007669"/>
    <property type="project" value="UniProtKB-KW"/>
</dbReference>
<gene>
    <name evidence="6" type="ORF">NGM99_15520</name>
</gene>
<name>A0ABT1C8Q2_9HYPH</name>
<dbReference type="PANTHER" id="PTHR43095">
    <property type="entry name" value="SUGAR KINASE"/>
    <property type="match status" value="1"/>
</dbReference>
<keyword evidence="2" id="KW-0808">Transferase</keyword>
<evidence type="ECO:0000256" key="1">
    <source>
        <dbReference type="ARBA" id="ARBA00009156"/>
    </source>
</evidence>
<evidence type="ECO:0000259" key="5">
    <source>
        <dbReference type="Pfam" id="PF21546"/>
    </source>
</evidence>
<dbReference type="InterPro" id="IPR050406">
    <property type="entry name" value="FGGY_Carb_Kinase"/>
</dbReference>
<evidence type="ECO:0000256" key="2">
    <source>
        <dbReference type="ARBA" id="ARBA00022679"/>
    </source>
</evidence>
<proteinExistence type="inferred from homology"/>
<dbReference type="InterPro" id="IPR043129">
    <property type="entry name" value="ATPase_NBD"/>
</dbReference>
<evidence type="ECO:0000259" key="4">
    <source>
        <dbReference type="Pfam" id="PF00370"/>
    </source>
</evidence>
<dbReference type="SUPFAM" id="SSF53067">
    <property type="entry name" value="Actin-like ATPase domain"/>
    <property type="match status" value="2"/>
</dbReference>
<protein>
    <submittedName>
        <fullName evidence="6">FGGY-family carbohydrate kinase</fullName>
    </submittedName>
</protein>
<evidence type="ECO:0000313" key="6">
    <source>
        <dbReference type="EMBL" id="MCO6051194.1"/>
    </source>
</evidence>
<dbReference type="Pfam" id="PF21546">
    <property type="entry name" value="FGGY_C_2"/>
    <property type="match status" value="1"/>
</dbReference>
<dbReference type="InterPro" id="IPR049382">
    <property type="entry name" value="FGGY_C_2"/>
</dbReference>